<protein>
    <submittedName>
        <fullName evidence="1">PEP-CTERM sorting domain-containing protein</fullName>
    </submittedName>
</protein>
<gene>
    <name evidence="1" type="ORF">EWV85_03040</name>
</gene>
<accession>A0A551YKU6</accession>
<comment type="caution">
    <text evidence="1">The sequence shown here is derived from an EMBL/GenBank/DDBJ whole genome shotgun (WGS) entry which is preliminary data.</text>
</comment>
<evidence type="ECO:0000313" key="1">
    <source>
        <dbReference type="EMBL" id="TRT61509.1"/>
    </source>
</evidence>
<evidence type="ECO:0000313" key="2">
    <source>
        <dbReference type="Proteomes" id="UP000316443"/>
    </source>
</evidence>
<dbReference type="InterPro" id="IPR013424">
    <property type="entry name" value="Ice-binding_C"/>
</dbReference>
<dbReference type="NCBIfam" id="TIGR02595">
    <property type="entry name" value="PEP_CTERM"/>
    <property type="match status" value="1"/>
</dbReference>
<sequence length="199" mass="21585">MIKLSRLSTVKNLTRLALGGTLGATLIITASKPSEAAVLSYQIITDTPSEFRGFFILDNSYDAGSTSNTIGNNWKVSATETFSLIPGKPTGQAVTLTTTHQKAPHGEGPNVHPDLIFARFENSHGTQQFKHESHFNIRTYNYAITANPITWRLDVHLVHTPEPTSVLSLFALGTLGAGATLKRKLKPSKPSEKETTKVG</sequence>
<dbReference type="AlphaFoldDB" id="A0A551YKU6"/>
<dbReference type="Proteomes" id="UP000316443">
    <property type="component" value="Unassembled WGS sequence"/>
</dbReference>
<dbReference type="EMBL" id="SFCA01000030">
    <property type="protein sequence ID" value="TRT61509.1"/>
    <property type="molecule type" value="Genomic_DNA"/>
</dbReference>
<name>A0A551YKU6_MICAE</name>
<proteinExistence type="predicted"/>
<organism evidence="1 2">
    <name type="scientific">Microcystis aeruginosa Ma_QC_C_20070703_M131</name>
    <dbReference type="NCBI Taxonomy" id="2486263"/>
    <lineage>
        <taxon>Bacteria</taxon>
        <taxon>Bacillati</taxon>
        <taxon>Cyanobacteriota</taxon>
        <taxon>Cyanophyceae</taxon>
        <taxon>Oscillatoriophycideae</taxon>
        <taxon>Chroococcales</taxon>
        <taxon>Microcystaceae</taxon>
        <taxon>Microcystis</taxon>
    </lineage>
</organism>
<reference evidence="1 2" key="1">
    <citation type="submission" date="2019-01" db="EMBL/GenBank/DDBJ databases">
        <title>Coherence of Microcystis species and biogeography revealed through population genomics.</title>
        <authorList>
            <person name="Perez-Carrascal O.M."/>
            <person name="Terrat Y."/>
            <person name="Giani A."/>
            <person name="Fortin N."/>
            <person name="Tromas N."/>
            <person name="Shapiro B.J."/>
        </authorList>
    </citation>
    <scope>NUCLEOTIDE SEQUENCE [LARGE SCALE GENOMIC DNA]</scope>
    <source>
        <strain evidence="1">Ma_QC_C_20070703_M131</strain>
    </source>
</reference>